<accession>A0ABR2AGE5</accession>
<gene>
    <name evidence="1" type="ORF">V6N12_010292</name>
</gene>
<evidence type="ECO:0000313" key="1">
    <source>
        <dbReference type="EMBL" id="KAK8492272.1"/>
    </source>
</evidence>
<dbReference type="EMBL" id="JBBPBM010000731">
    <property type="protein sequence ID" value="KAK8492272.1"/>
    <property type="molecule type" value="Genomic_DNA"/>
</dbReference>
<evidence type="ECO:0000313" key="2">
    <source>
        <dbReference type="Proteomes" id="UP001472677"/>
    </source>
</evidence>
<dbReference type="Proteomes" id="UP001472677">
    <property type="component" value="Unassembled WGS sequence"/>
</dbReference>
<keyword evidence="2" id="KW-1185">Reference proteome</keyword>
<organism evidence="1 2">
    <name type="scientific">Hibiscus sabdariffa</name>
    <name type="common">roselle</name>
    <dbReference type="NCBI Taxonomy" id="183260"/>
    <lineage>
        <taxon>Eukaryota</taxon>
        <taxon>Viridiplantae</taxon>
        <taxon>Streptophyta</taxon>
        <taxon>Embryophyta</taxon>
        <taxon>Tracheophyta</taxon>
        <taxon>Spermatophyta</taxon>
        <taxon>Magnoliopsida</taxon>
        <taxon>eudicotyledons</taxon>
        <taxon>Gunneridae</taxon>
        <taxon>Pentapetalae</taxon>
        <taxon>rosids</taxon>
        <taxon>malvids</taxon>
        <taxon>Malvales</taxon>
        <taxon>Malvaceae</taxon>
        <taxon>Malvoideae</taxon>
        <taxon>Hibiscus</taxon>
    </lineage>
</organism>
<protein>
    <submittedName>
        <fullName evidence="1">Uncharacterized protein</fullName>
    </submittedName>
</protein>
<comment type="caution">
    <text evidence="1">The sequence shown here is derived from an EMBL/GenBank/DDBJ whole genome shotgun (WGS) entry which is preliminary data.</text>
</comment>
<reference evidence="1 2" key="1">
    <citation type="journal article" date="2024" name="G3 (Bethesda)">
        <title>Genome assembly of Hibiscus sabdariffa L. provides insights into metabolisms of medicinal natural products.</title>
        <authorList>
            <person name="Kim T."/>
        </authorList>
    </citation>
    <scope>NUCLEOTIDE SEQUENCE [LARGE SCALE GENOMIC DNA]</scope>
    <source>
        <strain evidence="1">TK-2024</strain>
        <tissue evidence="1">Old leaves</tissue>
    </source>
</reference>
<proteinExistence type="predicted"/>
<name>A0ABR2AGE5_9ROSI</name>
<sequence length="100" mass="10835">MLSASFRVGFPHVCHKPSNPFVQANDSGKGIDEAEKPSWKKIKNPINSKLERDLPYLFLFQCIPFPSNVEDISASIAHAAAAALSPGVGHECPLFCSLVV</sequence>